<proteinExistence type="inferred from homology"/>
<dbReference type="CDD" id="cd02440">
    <property type="entry name" value="AdoMet_MTases"/>
    <property type="match status" value="1"/>
</dbReference>
<dbReference type="SUPFAM" id="SSF53720">
    <property type="entry name" value="ALDH-like"/>
    <property type="match status" value="1"/>
</dbReference>
<dbReference type="GO" id="GO:0004029">
    <property type="term" value="F:aldehyde dehydrogenase (NAD+) activity"/>
    <property type="evidence" value="ECO:0007669"/>
    <property type="project" value="TreeGrafter"/>
</dbReference>
<keyword evidence="9" id="KW-1185">Reference proteome</keyword>
<dbReference type="PROSITE" id="PS00687">
    <property type="entry name" value="ALDEHYDE_DEHYDR_GLU"/>
    <property type="match status" value="1"/>
</dbReference>
<dbReference type="InterPro" id="IPR016162">
    <property type="entry name" value="Ald_DH_N"/>
</dbReference>
<dbReference type="InterPro" id="IPR012394">
    <property type="entry name" value="Aldehyde_DH_NAD(P)"/>
</dbReference>
<dbReference type="EMBL" id="CAJNNV010026049">
    <property type="protein sequence ID" value="CAE8617058.1"/>
    <property type="molecule type" value="Genomic_DNA"/>
</dbReference>
<dbReference type="InterPro" id="IPR041698">
    <property type="entry name" value="Methyltransf_25"/>
</dbReference>
<evidence type="ECO:0000256" key="3">
    <source>
        <dbReference type="PROSITE-ProRule" id="PRU10007"/>
    </source>
</evidence>
<evidence type="ECO:0000313" key="8">
    <source>
        <dbReference type="EMBL" id="CAE8617058.1"/>
    </source>
</evidence>
<keyword evidence="2 4" id="KW-0560">Oxidoreductase</keyword>
<dbReference type="PANTHER" id="PTHR43570:SF16">
    <property type="entry name" value="ALDEHYDE DEHYDROGENASE TYPE III, ISOFORM Q"/>
    <property type="match status" value="1"/>
</dbReference>
<dbReference type="InterPro" id="IPR016163">
    <property type="entry name" value="Ald_DH_C"/>
</dbReference>
<dbReference type="PANTHER" id="PTHR43570">
    <property type="entry name" value="ALDEHYDE DEHYDROGENASE"/>
    <property type="match status" value="1"/>
</dbReference>
<dbReference type="InterPro" id="IPR015590">
    <property type="entry name" value="Aldehyde_DH_dom"/>
</dbReference>
<evidence type="ECO:0000256" key="4">
    <source>
        <dbReference type="RuleBase" id="RU003345"/>
    </source>
</evidence>
<dbReference type="SUPFAM" id="SSF53335">
    <property type="entry name" value="S-adenosyl-L-methionine-dependent methyltransferases"/>
    <property type="match status" value="1"/>
</dbReference>
<protein>
    <recommendedName>
        <fullName evidence="10">Aldehyde dehydrogenase</fullName>
    </recommendedName>
</protein>
<feature type="domain" description="Methyltransferase" evidence="7">
    <location>
        <begin position="291"/>
        <end position="399"/>
    </location>
</feature>
<dbReference type="InterPro" id="IPR029063">
    <property type="entry name" value="SAM-dependent_MTases_sf"/>
</dbReference>
<evidence type="ECO:0000256" key="2">
    <source>
        <dbReference type="ARBA" id="ARBA00023002"/>
    </source>
</evidence>
<evidence type="ECO:0000313" key="9">
    <source>
        <dbReference type="Proteomes" id="UP000654075"/>
    </source>
</evidence>
<dbReference type="AlphaFoldDB" id="A0A813FRT0"/>
<dbReference type="InterPro" id="IPR029510">
    <property type="entry name" value="Ald_DH_CS_GLU"/>
</dbReference>
<dbReference type="OrthoDB" id="440325at2759"/>
<dbReference type="Gene3D" id="3.40.605.10">
    <property type="entry name" value="Aldehyde Dehydrogenase, Chain A, domain 1"/>
    <property type="match status" value="1"/>
</dbReference>
<comment type="similarity">
    <text evidence="1 4">Belongs to the aldehyde dehydrogenase family.</text>
</comment>
<evidence type="ECO:0000256" key="5">
    <source>
        <dbReference type="SAM" id="MobiDB-lite"/>
    </source>
</evidence>
<reference evidence="8" key="1">
    <citation type="submission" date="2021-02" db="EMBL/GenBank/DDBJ databases">
        <authorList>
            <person name="Dougan E. K."/>
            <person name="Rhodes N."/>
            <person name="Thang M."/>
            <person name="Chan C."/>
        </authorList>
    </citation>
    <scope>NUCLEOTIDE SEQUENCE</scope>
</reference>
<organism evidence="8 9">
    <name type="scientific">Polarella glacialis</name>
    <name type="common">Dinoflagellate</name>
    <dbReference type="NCBI Taxonomy" id="89957"/>
    <lineage>
        <taxon>Eukaryota</taxon>
        <taxon>Sar</taxon>
        <taxon>Alveolata</taxon>
        <taxon>Dinophyceae</taxon>
        <taxon>Suessiales</taxon>
        <taxon>Suessiaceae</taxon>
        <taxon>Polarella</taxon>
    </lineage>
</organism>
<dbReference type="Gene3D" id="2.40.128.20">
    <property type="match status" value="1"/>
</dbReference>
<dbReference type="InterPro" id="IPR016161">
    <property type="entry name" value="Ald_DH/histidinol_DH"/>
</dbReference>
<gene>
    <name evidence="8" type="ORF">PGLA1383_LOCUS34724</name>
</gene>
<dbReference type="GO" id="GO:0005737">
    <property type="term" value="C:cytoplasm"/>
    <property type="evidence" value="ECO:0007669"/>
    <property type="project" value="TreeGrafter"/>
</dbReference>
<comment type="caution">
    <text evidence="8">The sequence shown here is derived from an EMBL/GenBank/DDBJ whole genome shotgun (WGS) entry which is preliminary data.</text>
</comment>
<accession>A0A813FRT0</accession>
<evidence type="ECO:0000259" key="7">
    <source>
        <dbReference type="Pfam" id="PF13649"/>
    </source>
</evidence>
<sequence>MGQRNCVISRPPVDAPLTASPTQVGRQNCRSISKSRMAEVFELKCELSVVVMAATAGVLVQSVDARRAARTRSSARSAQPGSGGSIARLGSARLAPRQAQGQVQQAFANQADWESVWLGLSQHPIVQDSYGELLGSMTPEAAKVLQVRTMLPMAKHSWAAKPAGALPAKRAGILAGYRGFAQKKGIEWQADAAKLEARGDAVWEAERGSVRRNVHMPEYYLACYDGPIHSYNKGNGEWMAAFDAPSAYLLVHLHHYPDVSPQAAFDALHEEFDKLALAHLGSITARPLRCLDMGCGVGTSTFSTARSLERAGSQGKVTGLDLSDYFVTVAKQIQKERKSEFSGAIDIEFLHGDALDLKTCGFEDGSLDLVVISEVTHEMPKAVSEALFREAARVLAPGGVLGYLDLNPAQILKDNPVGALVDRVATSNEPYFDQYLELDVAAAMRAAGLEVVENTWPHHAKYPTLESCSLRFLVAKKPMDLGLSTWTGSWTLDRRENWGAYLEALGVPEAAREEATKSPDFHEYQVTENSFFMDHRIPAKSVHMRYTAFLDNVWEVAAYQKPTAKEFSDEHTEAKQTMWRHRWVKFPTTMETILGEFIGPGKDVSLMRELTGPDEMKMTVTVMDKETGKELVAPCYTWMKRTGHQPPKNVVLELRERFATGESKSLEWRIAAIKKAGALIAENVEALSAAQAQDHVSPSNMFGASLMVQGAVAFYLSSLPSWMAASTPAETVPPFMQAGPQEGEWEVLPEPKGVGLVIAPWNAPALLCVLPLMGMLAAGNLCVIKPSEAAPASSRLMARLIAKYFPDRSVVVVEGGREVVEDLIDSPVDHILFTGGGEIAKKISALAARHLTPMSLELGGKNPCFVDVAEPEQLALYAAEIIGTKSYFGGQFCQAMDYCLVHEQVFDEFVLLLEEKVKALEDKRACQMINVGHAKRVKSLMSGLDSSLARPALEEVEEDCVPLTLLINPPHDSQIMQHEIFGPLLPIVRVSSAAEAAAFVQGRPKPLAAYCYSPNPDAWSLFRNKSSSGNLAVNCGPQRMQSNLNVGFGGVGESGYGYSIWGKAAFDDYSHKKAIFKGKNFAGSVWGACPPPPKGAGKGK</sequence>
<dbReference type="Gene3D" id="3.40.50.150">
    <property type="entry name" value="Vaccinia Virus protein VP39"/>
    <property type="match status" value="1"/>
</dbReference>
<dbReference type="Pfam" id="PF13649">
    <property type="entry name" value="Methyltransf_25"/>
    <property type="match status" value="1"/>
</dbReference>
<dbReference type="Pfam" id="PF00171">
    <property type="entry name" value="Aldedh"/>
    <property type="match status" value="1"/>
</dbReference>
<evidence type="ECO:0000259" key="6">
    <source>
        <dbReference type="Pfam" id="PF00171"/>
    </source>
</evidence>
<dbReference type="InterPro" id="IPR012674">
    <property type="entry name" value="Calycin"/>
</dbReference>
<dbReference type="Proteomes" id="UP000654075">
    <property type="component" value="Unassembled WGS sequence"/>
</dbReference>
<feature type="active site" evidence="3">
    <location>
        <position position="857"/>
    </location>
</feature>
<dbReference type="GO" id="GO:0006081">
    <property type="term" value="P:aldehyde metabolic process"/>
    <property type="evidence" value="ECO:0007669"/>
    <property type="project" value="InterPro"/>
</dbReference>
<evidence type="ECO:0008006" key="10">
    <source>
        <dbReference type="Google" id="ProtNLM"/>
    </source>
</evidence>
<feature type="domain" description="Aldehyde dehydrogenase" evidence="6">
    <location>
        <begin position="658"/>
        <end position="1074"/>
    </location>
</feature>
<name>A0A813FRT0_POLGL</name>
<dbReference type="Gene3D" id="3.40.309.10">
    <property type="entry name" value="Aldehyde Dehydrogenase, Chain A, domain 2"/>
    <property type="match status" value="1"/>
</dbReference>
<dbReference type="SUPFAM" id="SSF50814">
    <property type="entry name" value="Lipocalins"/>
    <property type="match status" value="1"/>
</dbReference>
<evidence type="ECO:0000256" key="1">
    <source>
        <dbReference type="ARBA" id="ARBA00009986"/>
    </source>
</evidence>
<feature type="region of interest" description="Disordered" evidence="5">
    <location>
        <begin position="1"/>
        <end position="22"/>
    </location>
</feature>